<gene>
    <name evidence="2" type="ORF">LSAT_V11C400197820</name>
</gene>
<reference evidence="2 3" key="1">
    <citation type="journal article" date="2017" name="Nat. Commun.">
        <title>Genome assembly with in vitro proximity ligation data and whole-genome triplication in lettuce.</title>
        <authorList>
            <person name="Reyes-Chin-Wo S."/>
            <person name="Wang Z."/>
            <person name="Yang X."/>
            <person name="Kozik A."/>
            <person name="Arikit S."/>
            <person name="Song C."/>
            <person name="Xia L."/>
            <person name="Froenicke L."/>
            <person name="Lavelle D.O."/>
            <person name="Truco M.J."/>
            <person name="Xia R."/>
            <person name="Zhu S."/>
            <person name="Xu C."/>
            <person name="Xu H."/>
            <person name="Xu X."/>
            <person name="Cox K."/>
            <person name="Korf I."/>
            <person name="Meyers B.C."/>
            <person name="Michelmore R.W."/>
        </authorList>
    </citation>
    <scope>NUCLEOTIDE SEQUENCE [LARGE SCALE GENOMIC DNA]</scope>
    <source>
        <strain evidence="3">cv. Salinas</strain>
        <tissue evidence="2">Seedlings</tissue>
    </source>
</reference>
<dbReference type="PANTHER" id="PTHR33116:SF77">
    <property type="entry name" value="RNA-DIRECTED DNA POLYMERASE"/>
    <property type="match status" value="1"/>
</dbReference>
<dbReference type="PANTHER" id="PTHR33116">
    <property type="entry name" value="REVERSE TRANSCRIPTASE ZINC-BINDING DOMAIN-CONTAINING PROTEIN-RELATED-RELATED"/>
    <property type="match status" value="1"/>
</dbReference>
<protein>
    <recommendedName>
        <fullName evidence="1">Reverse transcriptase domain-containing protein</fullName>
    </recommendedName>
</protein>
<dbReference type="Pfam" id="PF00078">
    <property type="entry name" value="RVT_1"/>
    <property type="match status" value="1"/>
</dbReference>
<accession>A0A9R1W037</accession>
<sequence length="274" mass="30841">MSVMSQMGFGDKWIFWIIGCLSSSRASVLINDHSTTKELPITRGIHQGDPLSPFLFIIAMEGLNVAMRLACQNSIFHGVKVPNSDLDISHLFYADDALFVRQWASSNFANLARILRCFHATLGLKVNFHKSMVYGIDVSDLEVGCAQIFGCEVASLLFKYLGVPVGANMRLKRNWQPIIERVQNRLSSWKAKNLSFGGRLTLVKSVLGNGEFAYRFPLLFELDKKKSCLASDRCNPHNMDWAWKKLPSSPLEFSELESLKEIIESYSFFVGSDS</sequence>
<dbReference type="Proteomes" id="UP000235145">
    <property type="component" value="Unassembled WGS sequence"/>
</dbReference>
<evidence type="ECO:0000313" key="3">
    <source>
        <dbReference type="Proteomes" id="UP000235145"/>
    </source>
</evidence>
<feature type="domain" description="Reverse transcriptase" evidence="1">
    <location>
        <begin position="1"/>
        <end position="165"/>
    </location>
</feature>
<dbReference type="AlphaFoldDB" id="A0A9R1W037"/>
<evidence type="ECO:0000313" key="2">
    <source>
        <dbReference type="EMBL" id="KAJ0213776.1"/>
    </source>
</evidence>
<proteinExistence type="predicted"/>
<organism evidence="2 3">
    <name type="scientific">Lactuca sativa</name>
    <name type="common">Garden lettuce</name>
    <dbReference type="NCBI Taxonomy" id="4236"/>
    <lineage>
        <taxon>Eukaryota</taxon>
        <taxon>Viridiplantae</taxon>
        <taxon>Streptophyta</taxon>
        <taxon>Embryophyta</taxon>
        <taxon>Tracheophyta</taxon>
        <taxon>Spermatophyta</taxon>
        <taxon>Magnoliopsida</taxon>
        <taxon>eudicotyledons</taxon>
        <taxon>Gunneridae</taxon>
        <taxon>Pentapetalae</taxon>
        <taxon>asterids</taxon>
        <taxon>campanulids</taxon>
        <taxon>Asterales</taxon>
        <taxon>Asteraceae</taxon>
        <taxon>Cichorioideae</taxon>
        <taxon>Cichorieae</taxon>
        <taxon>Lactucinae</taxon>
        <taxon>Lactuca</taxon>
    </lineage>
</organism>
<comment type="caution">
    <text evidence="2">The sequence shown here is derived from an EMBL/GenBank/DDBJ whole genome shotgun (WGS) entry which is preliminary data.</text>
</comment>
<name>A0A9R1W037_LACSA</name>
<dbReference type="InterPro" id="IPR043502">
    <property type="entry name" value="DNA/RNA_pol_sf"/>
</dbReference>
<dbReference type="PROSITE" id="PS50878">
    <property type="entry name" value="RT_POL"/>
    <property type="match status" value="1"/>
</dbReference>
<keyword evidence="3" id="KW-1185">Reference proteome</keyword>
<dbReference type="SUPFAM" id="SSF56672">
    <property type="entry name" value="DNA/RNA polymerases"/>
    <property type="match status" value="1"/>
</dbReference>
<dbReference type="InterPro" id="IPR000477">
    <property type="entry name" value="RT_dom"/>
</dbReference>
<evidence type="ECO:0000259" key="1">
    <source>
        <dbReference type="PROSITE" id="PS50878"/>
    </source>
</evidence>
<dbReference type="EMBL" id="NBSK02000004">
    <property type="protein sequence ID" value="KAJ0213776.1"/>
    <property type="molecule type" value="Genomic_DNA"/>
</dbReference>